<sequence length="135" mass="14809">MNLSDLTHLAPFLIPIVGMFIPIVAIIMGVSARMRRTELMHETLRQMVAQGREIPPQLLDGSLLADRSANRNGSWQSKSGQLIFGATNVGVGLGVMVMFYAMSPGDWLWAIGCIPLFVGIALLVVWKMESKSVPR</sequence>
<organism evidence="3 4">
    <name type="scientific">Collimonas pratensis</name>
    <dbReference type="NCBI Taxonomy" id="279113"/>
    <lineage>
        <taxon>Bacteria</taxon>
        <taxon>Pseudomonadati</taxon>
        <taxon>Pseudomonadota</taxon>
        <taxon>Betaproteobacteria</taxon>
        <taxon>Burkholderiales</taxon>
        <taxon>Oxalobacteraceae</taxon>
        <taxon>Collimonas</taxon>
    </lineage>
</organism>
<dbReference type="Proteomes" id="UP000074561">
    <property type="component" value="Chromosome"/>
</dbReference>
<keyword evidence="1" id="KW-0812">Transmembrane</keyword>
<dbReference type="RefSeq" id="WP_061943571.1">
    <property type="nucleotide sequence ID" value="NZ_CP013234.1"/>
</dbReference>
<reference evidence="3 4" key="1">
    <citation type="submission" date="2015-11" db="EMBL/GenBank/DDBJ databases">
        <title>Exploring the genomic traits of fungus-feeding bacterial genus Collimonas.</title>
        <authorList>
            <person name="Song C."/>
            <person name="Schmidt R."/>
            <person name="de Jager V."/>
            <person name="Krzyzanowska D."/>
            <person name="Jongedijk E."/>
            <person name="Cankar K."/>
            <person name="Beekwilder J."/>
            <person name="van Veen A."/>
            <person name="de Boer W."/>
            <person name="van Veen J.A."/>
            <person name="Garbeva P."/>
        </authorList>
    </citation>
    <scope>NUCLEOTIDE SEQUENCE [LARGE SCALE GENOMIC DNA]</scope>
    <source>
        <strain evidence="3 4">Ter91</strain>
    </source>
</reference>
<evidence type="ECO:0000256" key="1">
    <source>
        <dbReference type="SAM" id="Phobius"/>
    </source>
</evidence>
<evidence type="ECO:0000313" key="4">
    <source>
        <dbReference type="Proteomes" id="UP000074561"/>
    </source>
</evidence>
<dbReference type="KEGG" id="cpra:CPter91_4506"/>
<keyword evidence="1" id="KW-1133">Transmembrane helix</keyword>
<feature type="transmembrane region" description="Helical" evidence="1">
    <location>
        <begin position="82"/>
        <end position="101"/>
    </location>
</feature>
<dbReference type="STRING" id="279113.CPter91_4506"/>
<dbReference type="PATRIC" id="fig|279113.9.peg.4464"/>
<dbReference type="OrthoDB" id="8902869at2"/>
<gene>
    <name evidence="3" type="ORF">CPter91_4506</name>
</gene>
<accession>A0A127Q9U0</accession>
<feature type="domain" description="DUF6249" evidence="2">
    <location>
        <begin position="14"/>
        <end position="129"/>
    </location>
</feature>
<dbReference type="InterPro" id="IPR046216">
    <property type="entry name" value="DUF6249"/>
</dbReference>
<protein>
    <recommendedName>
        <fullName evidence="2">DUF6249 domain-containing protein</fullName>
    </recommendedName>
</protein>
<dbReference type="AlphaFoldDB" id="A0A127Q9U0"/>
<feature type="transmembrane region" description="Helical" evidence="1">
    <location>
        <begin position="107"/>
        <end position="126"/>
    </location>
</feature>
<dbReference type="EMBL" id="CP013234">
    <property type="protein sequence ID" value="AMP06813.1"/>
    <property type="molecule type" value="Genomic_DNA"/>
</dbReference>
<keyword evidence="1" id="KW-0472">Membrane</keyword>
<evidence type="ECO:0000259" key="2">
    <source>
        <dbReference type="Pfam" id="PF19762"/>
    </source>
</evidence>
<proteinExistence type="predicted"/>
<feature type="transmembrane region" description="Helical" evidence="1">
    <location>
        <begin position="12"/>
        <end position="32"/>
    </location>
</feature>
<name>A0A127Q9U0_9BURK</name>
<dbReference type="Pfam" id="PF19762">
    <property type="entry name" value="DUF6249"/>
    <property type="match status" value="1"/>
</dbReference>
<evidence type="ECO:0000313" key="3">
    <source>
        <dbReference type="EMBL" id="AMP06813.1"/>
    </source>
</evidence>